<keyword evidence="2" id="KW-0342">GTP-binding</keyword>
<dbReference type="EMBL" id="NQWI01000002">
    <property type="protein sequence ID" value="PDW05001.1"/>
    <property type="molecule type" value="Genomic_DNA"/>
</dbReference>
<dbReference type="Pfam" id="PF00025">
    <property type="entry name" value="Arf"/>
    <property type="match status" value="1"/>
</dbReference>
<keyword evidence="1" id="KW-0547">Nucleotide-binding</keyword>
<dbReference type="AlphaFoldDB" id="A0A2A6RQ17"/>
<gene>
    <name evidence="3" type="ORF">CJ255_01085</name>
</gene>
<dbReference type="OrthoDB" id="9779858at2"/>
<comment type="caution">
    <text evidence="3">The sequence shown here is derived from an EMBL/GenBank/DDBJ whole genome shotgun (WGS) entry which is preliminary data.</text>
</comment>
<name>A0A2A6RQ17_9CHLR</name>
<dbReference type="PANTHER" id="PTHR42708">
    <property type="entry name" value="ATP/GTP-BINDING PROTEIN-RELATED"/>
    <property type="match status" value="1"/>
</dbReference>
<reference evidence="4" key="1">
    <citation type="submission" date="2017-08" db="EMBL/GenBank/DDBJ databases">
        <authorList>
            <person name="Grouzdev D.S."/>
            <person name="Gaisin V.A."/>
            <person name="Rysina M.S."/>
            <person name="Gorlenko V.M."/>
        </authorList>
    </citation>
    <scope>NUCLEOTIDE SEQUENCE [LARGE SCALE GENOMIC DNA]</scope>
    <source>
        <strain evidence="4">Kir15-3F</strain>
    </source>
</reference>
<dbReference type="SUPFAM" id="SSF52540">
    <property type="entry name" value="P-loop containing nucleoside triphosphate hydrolases"/>
    <property type="match status" value="1"/>
</dbReference>
<evidence type="ECO:0000256" key="2">
    <source>
        <dbReference type="ARBA" id="ARBA00023134"/>
    </source>
</evidence>
<dbReference type="InterPro" id="IPR006689">
    <property type="entry name" value="Small_GTPase_ARF/SAR"/>
</dbReference>
<dbReference type="InterPro" id="IPR052705">
    <property type="entry name" value="Gliding_Motility_GTPase"/>
</dbReference>
<dbReference type="Gene3D" id="3.40.50.300">
    <property type="entry name" value="P-loop containing nucleotide triphosphate hydrolases"/>
    <property type="match status" value="1"/>
</dbReference>
<organism evidence="3 4">
    <name type="scientific">Candidatus Viridilinea mediisalina</name>
    <dbReference type="NCBI Taxonomy" id="2024553"/>
    <lineage>
        <taxon>Bacteria</taxon>
        <taxon>Bacillati</taxon>
        <taxon>Chloroflexota</taxon>
        <taxon>Chloroflexia</taxon>
        <taxon>Chloroflexales</taxon>
        <taxon>Chloroflexineae</taxon>
        <taxon>Oscillochloridaceae</taxon>
        <taxon>Candidatus Viridilinea</taxon>
    </lineage>
</organism>
<dbReference type="PANTHER" id="PTHR42708:SF1">
    <property type="entry name" value="GLIDING MOTILITY PROTEIN MGLA"/>
    <property type="match status" value="1"/>
</dbReference>
<dbReference type="Proteomes" id="UP000220527">
    <property type="component" value="Unassembled WGS sequence"/>
</dbReference>
<dbReference type="CDD" id="cd00882">
    <property type="entry name" value="Ras_like_GTPase"/>
    <property type="match status" value="1"/>
</dbReference>
<dbReference type="GO" id="GO:0005525">
    <property type="term" value="F:GTP binding"/>
    <property type="evidence" value="ECO:0007669"/>
    <property type="project" value="UniProtKB-KW"/>
</dbReference>
<evidence type="ECO:0000313" key="4">
    <source>
        <dbReference type="Proteomes" id="UP000220527"/>
    </source>
</evidence>
<sequence length="194" mass="22015">MFINWSQGEINLKIVYYGAGMSGKTTNLQFIYARTPQKLRSQLISLKTHQDRTLLFDFLQLEVGQVANLKPKFKLYTVPGQVYYDTSRRLILQGADGVVFVVDSQADRMDDNAELWRSMERHLVELGYDLKTFPIVVQINKRDVPNTLSIPEIRRRLPIKGYPTFEAVAIKGYGVFDTLKASMSGVIAAAHQAV</sequence>
<protein>
    <submittedName>
        <fullName evidence="3">Gliding-motility protein MglA</fullName>
    </submittedName>
</protein>
<dbReference type="InterPro" id="IPR027417">
    <property type="entry name" value="P-loop_NTPase"/>
</dbReference>
<evidence type="ECO:0000256" key="1">
    <source>
        <dbReference type="ARBA" id="ARBA00022741"/>
    </source>
</evidence>
<evidence type="ECO:0000313" key="3">
    <source>
        <dbReference type="EMBL" id="PDW05001.1"/>
    </source>
</evidence>
<proteinExistence type="predicted"/>
<dbReference type="GO" id="GO:0003924">
    <property type="term" value="F:GTPase activity"/>
    <property type="evidence" value="ECO:0007669"/>
    <property type="project" value="InterPro"/>
</dbReference>
<accession>A0A2A6RQ17</accession>
<dbReference type="RefSeq" id="WP_097642239.1">
    <property type="nucleotide sequence ID" value="NZ_NQWI01000002.1"/>
</dbReference>
<keyword evidence="4" id="KW-1185">Reference proteome</keyword>